<dbReference type="InterPro" id="IPR050281">
    <property type="entry name" value="Flavin_monoamine_oxidase"/>
</dbReference>
<feature type="domain" description="Amine oxidase" evidence="5">
    <location>
        <begin position="45"/>
        <end position="496"/>
    </location>
</feature>
<dbReference type="PANTHER" id="PTHR10742:SF342">
    <property type="entry name" value="AMINE OXIDASE"/>
    <property type="match status" value="1"/>
</dbReference>
<keyword evidence="2" id="KW-0560">Oxidoreductase</keyword>
<dbReference type="InterPro" id="IPR002937">
    <property type="entry name" value="Amino_oxidase"/>
</dbReference>
<evidence type="ECO:0000256" key="3">
    <source>
        <dbReference type="PIRSR" id="PIRSR601613-1"/>
    </source>
</evidence>
<feature type="binding site" evidence="3">
    <location>
        <begin position="91"/>
        <end position="94"/>
    </location>
    <ligand>
        <name>FAD</name>
        <dbReference type="ChEBI" id="CHEBI:57692"/>
    </ligand>
</feature>
<dbReference type="PRINTS" id="PR00757">
    <property type="entry name" value="AMINEOXDASEF"/>
</dbReference>
<evidence type="ECO:0000259" key="5">
    <source>
        <dbReference type="Pfam" id="PF01593"/>
    </source>
</evidence>
<evidence type="ECO:0000256" key="4">
    <source>
        <dbReference type="SAM" id="MobiDB-lite"/>
    </source>
</evidence>
<feature type="binding site" evidence="3">
    <location>
        <position position="473"/>
    </location>
    <ligand>
        <name>FAD</name>
        <dbReference type="ChEBI" id="CHEBI:57692"/>
    </ligand>
</feature>
<dbReference type="Gene3D" id="3.50.50.60">
    <property type="entry name" value="FAD/NAD(P)-binding domain"/>
    <property type="match status" value="1"/>
</dbReference>
<evidence type="ECO:0000313" key="6">
    <source>
        <dbReference type="EMBL" id="AEO12711.1"/>
    </source>
</evidence>
<dbReference type="GO" id="GO:0001716">
    <property type="term" value="F:L-amino-acid oxidase activity"/>
    <property type="evidence" value="ECO:0007669"/>
    <property type="project" value="TreeGrafter"/>
</dbReference>
<name>G3K6K0_9ACTN</name>
<dbReference type="InterPro" id="IPR001613">
    <property type="entry name" value="Flavin_amine_oxidase"/>
</dbReference>
<comment type="cofactor">
    <cofactor evidence="1">
        <name>FAD</name>
        <dbReference type="ChEBI" id="CHEBI:57692"/>
    </cofactor>
</comment>
<feature type="compositionally biased region" description="Pro residues" evidence="4">
    <location>
        <begin position="14"/>
        <end position="35"/>
    </location>
</feature>
<feature type="binding site" evidence="3">
    <location>
        <begin position="65"/>
        <end position="66"/>
    </location>
    <ligand>
        <name>FAD</name>
        <dbReference type="ChEBI" id="CHEBI:57692"/>
    </ligand>
</feature>
<dbReference type="PANTHER" id="PTHR10742">
    <property type="entry name" value="FLAVIN MONOAMINE OXIDASE"/>
    <property type="match status" value="1"/>
</dbReference>
<feature type="binding site" evidence="3">
    <location>
        <position position="276"/>
    </location>
    <ligand>
        <name>FAD</name>
        <dbReference type="ChEBI" id="CHEBI:57692"/>
    </ligand>
</feature>
<feature type="region of interest" description="Disordered" evidence="4">
    <location>
        <begin position="1"/>
        <end position="36"/>
    </location>
</feature>
<dbReference type="AlphaFoldDB" id="G3K6K0"/>
<sequence length="519" mass="55930">MRRNGSAATGVTRPYPPLSTIPRPPASAGHPPPGPKRITVVGAGIAGLIAAHELERLGHRVQVLEAGLAPGGRVRTHGFSGRAHGPLVELGAMRIPASHHLTMQWIDRLRLSDRVRQFRTLFSDDASYLATPAGHVRVRDASPVLVEEFRRSLPPGPDHRPETLLCAAWLAASVHAVAPGTFGRGLHTDLPVELLGLLAGIDVRPYLVGGAATRIDLNRFFAHHQGFAAHGRFRYFFDDVVTETSSALFRLDGGMDQIPRRLVAQLRGPVRWGRRVVGLHARPDGVTVDTRHGLSTERFDCPYVLCTLPFSVLRRMPLTGVGDDKTAVVNDMQYWPATKIALHCREAFWENDGISGGGSFTGGLTRQTYYPPVESDPRLGAALLASYTIGPDAEALSEVPKDKRVATVLGELKPMHPELASPGMLLDARSQVWGEDPLSMGAASVRWSKDPDTAEEERRLAAAPQGALFFAGEHCSSTPAWIEGAIESGLTAAREIHGHVPLNRGVTAPGHRVGAGGAR</sequence>
<evidence type="ECO:0000256" key="2">
    <source>
        <dbReference type="ARBA" id="ARBA00023002"/>
    </source>
</evidence>
<dbReference type="GO" id="GO:0009063">
    <property type="term" value="P:amino acid catabolic process"/>
    <property type="evidence" value="ECO:0007669"/>
    <property type="project" value="TreeGrafter"/>
</dbReference>
<proteinExistence type="predicted"/>
<dbReference type="Pfam" id="PF01593">
    <property type="entry name" value="Amino_oxidase"/>
    <property type="match status" value="1"/>
</dbReference>
<accession>G3K6K0</accession>
<reference evidence="6" key="1">
    <citation type="journal article" date="2011" name="PLoS ONE">
        <title>Biosynthetic gene cluster for the cladoniamides, bis-indoles with a rearranged scaffold.</title>
        <authorList>
            <person name="Ryan K.S."/>
        </authorList>
    </citation>
    <scope>NUCLEOTIDE SEQUENCE</scope>
    <source>
        <strain evidence="6">Ex J. Davies et al.</strain>
    </source>
</reference>
<reference evidence="6" key="2">
    <citation type="journal article" date="2013" name="Org. Lett.">
        <title>Biosynthetic O-Methylation Protects Cladoniamides from Self-destruction.</title>
        <authorList>
            <person name="Du Y.L."/>
            <person name="Ding T."/>
            <person name="Ryan K.S."/>
        </authorList>
    </citation>
    <scope>NUCLEOTIDE SEQUENCE</scope>
    <source>
        <strain evidence="6">Ex J. Davies et al.</strain>
    </source>
</reference>
<evidence type="ECO:0000256" key="1">
    <source>
        <dbReference type="ARBA" id="ARBA00001974"/>
    </source>
</evidence>
<feature type="binding site" evidence="3">
    <location>
        <position position="94"/>
    </location>
    <ligand>
        <name>substrate</name>
    </ligand>
</feature>
<dbReference type="SUPFAM" id="SSF51905">
    <property type="entry name" value="FAD/NAD(P)-binding domain"/>
    <property type="match status" value="1"/>
</dbReference>
<organism evidence="6">
    <name type="scientific">Streptomyces uncialis</name>
    <dbReference type="NCBI Taxonomy" id="1048205"/>
    <lineage>
        <taxon>Bacteria</taxon>
        <taxon>Bacillati</taxon>
        <taxon>Actinomycetota</taxon>
        <taxon>Actinomycetes</taxon>
        <taxon>Kitasatosporales</taxon>
        <taxon>Streptomycetaceae</taxon>
        <taxon>Streptomyces</taxon>
    </lineage>
</organism>
<dbReference type="SUPFAM" id="SSF54373">
    <property type="entry name" value="FAD-linked reductases, C-terminal domain"/>
    <property type="match status" value="1"/>
</dbReference>
<gene>
    <name evidence="6" type="primary">claO</name>
</gene>
<dbReference type="InterPro" id="IPR036188">
    <property type="entry name" value="FAD/NAD-bd_sf"/>
</dbReference>
<dbReference type="EMBL" id="JN165773">
    <property type="protein sequence ID" value="AEO12711.1"/>
    <property type="molecule type" value="Genomic_DNA"/>
</dbReference>
<protein>
    <submittedName>
        <fullName evidence="6">Amino acid oxidase</fullName>
    </submittedName>
</protein>